<keyword evidence="3" id="KW-1185">Reference proteome</keyword>
<name>A0A967ATB0_9FLAO</name>
<dbReference type="SUPFAM" id="SSF53474">
    <property type="entry name" value="alpha/beta-Hydrolases"/>
    <property type="match status" value="1"/>
</dbReference>
<dbReference type="InterPro" id="IPR058180">
    <property type="entry name" value="BPSS1187-like"/>
</dbReference>
<organism evidence="2 3">
    <name type="scientific">Pelagihabitans pacificus</name>
    <dbReference type="NCBI Taxonomy" id="2696054"/>
    <lineage>
        <taxon>Bacteria</taxon>
        <taxon>Pseudomonadati</taxon>
        <taxon>Bacteroidota</taxon>
        <taxon>Flavobacteriia</taxon>
        <taxon>Flavobacteriales</taxon>
        <taxon>Flavobacteriaceae</taxon>
        <taxon>Pelagihabitans</taxon>
    </lineage>
</organism>
<dbReference type="Gene3D" id="3.40.50.1820">
    <property type="entry name" value="alpha/beta hydrolase"/>
    <property type="match status" value="1"/>
</dbReference>
<evidence type="ECO:0008006" key="4">
    <source>
        <dbReference type="Google" id="ProtNLM"/>
    </source>
</evidence>
<dbReference type="NCBIfam" id="NF047580">
    <property type="entry name" value="BPSS1187_fam"/>
    <property type="match status" value="1"/>
</dbReference>
<evidence type="ECO:0000313" key="3">
    <source>
        <dbReference type="Proteomes" id="UP000707206"/>
    </source>
</evidence>
<dbReference type="AlphaFoldDB" id="A0A967ATB0"/>
<dbReference type="Proteomes" id="UP000707206">
    <property type="component" value="Unassembled WGS sequence"/>
</dbReference>
<protein>
    <recommendedName>
        <fullName evidence="4">Alpha/beta hydrolase family protein</fullName>
    </recommendedName>
</protein>
<keyword evidence="1" id="KW-0732">Signal</keyword>
<proteinExistence type="predicted"/>
<sequence>MKTYLYCLAGLLLFCISCSKEAVETPENTNEPIASTLVYDIAGSETDSAINDVIAGDEVVGPDEKNWAFINPQVSKRNKLLLFFPGTNSLPSWHQMIGKQAASMGYHVVVLRYNNITPIYEICADETNVDCHRNARMEVLTGEDLHDEVSVDRNHSIENRVLRLLQYLEENYPDQGWGQYTNDAAIAWNKLVLAGHSQGGGYAGFIGKLHQVDRVVMFSASDWFKTAPANWVLEAGETPSDRIYAFVHLQDEAGFFGPNQIMLKNWEGYGITDFGEIVLVDATSAPYDNSHTLVTNAETVDYDHWFHDDNYHNGVIVDPFVPLDSEGESLYKDVWEYLLQ</sequence>
<comment type="caution">
    <text evidence="2">The sequence shown here is derived from an EMBL/GenBank/DDBJ whole genome shotgun (WGS) entry which is preliminary data.</text>
</comment>
<feature type="signal peptide" evidence="1">
    <location>
        <begin position="1"/>
        <end position="22"/>
    </location>
</feature>
<dbReference type="RefSeq" id="WP_152574504.1">
    <property type="nucleotide sequence ID" value="NZ_VIKU02000003.1"/>
</dbReference>
<feature type="chain" id="PRO_5037408275" description="Alpha/beta hydrolase family protein" evidence="1">
    <location>
        <begin position="23"/>
        <end position="340"/>
    </location>
</feature>
<dbReference type="InterPro" id="IPR029058">
    <property type="entry name" value="AB_hydrolase_fold"/>
</dbReference>
<dbReference type="EMBL" id="VIKU02000003">
    <property type="protein sequence ID" value="NHF59999.1"/>
    <property type="molecule type" value="Genomic_DNA"/>
</dbReference>
<gene>
    <name evidence="2" type="ORF">FK220_011645</name>
</gene>
<evidence type="ECO:0000313" key="2">
    <source>
        <dbReference type="EMBL" id="NHF59999.1"/>
    </source>
</evidence>
<reference evidence="2" key="1">
    <citation type="submission" date="2019-07" db="EMBL/GenBank/DDBJ databases">
        <authorList>
            <person name="De-Chao Zhang Q."/>
        </authorList>
    </citation>
    <scope>NUCLEOTIDE SEQUENCE</scope>
    <source>
        <strain evidence="2">TP-CH-4</strain>
    </source>
</reference>
<evidence type="ECO:0000256" key="1">
    <source>
        <dbReference type="SAM" id="SignalP"/>
    </source>
</evidence>
<reference evidence="2" key="2">
    <citation type="submission" date="2020-03" db="EMBL/GenBank/DDBJ databases">
        <title>Flavobacteriaceae bacterium strain TP-CH-4, a member of the family Flavobacteriaceae isolated from a deep-sea seamount.</title>
        <authorList>
            <person name="Zhang D.-C."/>
        </authorList>
    </citation>
    <scope>NUCLEOTIDE SEQUENCE</scope>
    <source>
        <strain evidence="2">TP-CH-4</strain>
    </source>
</reference>
<accession>A0A967ATB0</accession>